<comment type="caution">
    <text evidence="1">The sequence shown here is derived from an EMBL/GenBank/DDBJ whole genome shotgun (WGS) entry which is preliminary data.</text>
</comment>
<evidence type="ECO:0000313" key="2">
    <source>
        <dbReference type="Proteomes" id="UP001281761"/>
    </source>
</evidence>
<keyword evidence="2" id="KW-1185">Reference proteome</keyword>
<organism evidence="1 2">
    <name type="scientific">Blattamonas nauphoetae</name>
    <dbReference type="NCBI Taxonomy" id="2049346"/>
    <lineage>
        <taxon>Eukaryota</taxon>
        <taxon>Metamonada</taxon>
        <taxon>Preaxostyla</taxon>
        <taxon>Oxymonadida</taxon>
        <taxon>Blattamonas</taxon>
    </lineage>
</organism>
<proteinExistence type="predicted"/>
<accession>A0ABQ9XW12</accession>
<evidence type="ECO:0000313" key="1">
    <source>
        <dbReference type="EMBL" id="KAK2955671.1"/>
    </source>
</evidence>
<gene>
    <name evidence="1" type="ORF">BLNAU_9361</name>
</gene>
<name>A0ABQ9XW12_9EUKA</name>
<dbReference type="Proteomes" id="UP001281761">
    <property type="component" value="Unassembled WGS sequence"/>
</dbReference>
<reference evidence="1 2" key="1">
    <citation type="journal article" date="2022" name="bioRxiv">
        <title>Genomics of Preaxostyla Flagellates Illuminates Evolutionary Transitions and the Path Towards Mitochondrial Loss.</title>
        <authorList>
            <person name="Novak L.V.F."/>
            <person name="Treitli S.C."/>
            <person name="Pyrih J."/>
            <person name="Halakuc P."/>
            <person name="Pipaliya S.V."/>
            <person name="Vacek V."/>
            <person name="Brzon O."/>
            <person name="Soukal P."/>
            <person name="Eme L."/>
            <person name="Dacks J.B."/>
            <person name="Karnkowska A."/>
            <person name="Elias M."/>
            <person name="Hampl V."/>
        </authorList>
    </citation>
    <scope>NUCLEOTIDE SEQUENCE [LARGE SCALE GENOMIC DNA]</scope>
    <source>
        <strain evidence="1">NAU3</strain>
        <tissue evidence="1">Gut</tissue>
    </source>
</reference>
<sequence>MHGTLSYVDVPDNAVDYLPLLTPTTISHAISFHRSCLGAPDTKLSLTRSKGKLNLSLGADVMNMLMRVIDCLMGMNDDNRSILDFAAHLVNLTPNQKKNQFHSESLHCYNTISAITRTTDHTSFHQNGQIGVCPIFGNDAQNQFNKSIPSVHVHSGVEKLDMFDYPFGVD</sequence>
<protein>
    <submittedName>
        <fullName evidence="1">Uncharacterized protein</fullName>
    </submittedName>
</protein>
<dbReference type="EMBL" id="JARBJD010000064">
    <property type="protein sequence ID" value="KAK2955671.1"/>
    <property type="molecule type" value="Genomic_DNA"/>
</dbReference>